<proteinExistence type="predicted"/>
<accession>A0ABV4VPK1</accession>
<name>A0ABV4VPK1_9GAMM</name>
<sequence length="252" mass="29844">MYIIDRNFTDTYLLALKDFSKLVIERHTVLPHSDNNQLYCFFSELHSKLGRTLRQKKAFIEDISINPNIVFPYINPKGGERKFYISLGGTINFDQGIICRQSLCLNLMLEHNTKECEDIPDEWNSYPIIDGCHILRRFHFDLDVQNDDIIKPKFHLQYGGNFEPDYLKKNNIHYKLFSPLDHPRLPQQPYDIVMLLDFILREFELGGQEIINDSGWNKHIIQCEKIWLEPYYDAVLTRLRSASRKTPIHRLK</sequence>
<organism evidence="1 2">
    <name type="scientific">Shewanella mangrovisoli</name>
    <dbReference type="NCBI Taxonomy" id="2864211"/>
    <lineage>
        <taxon>Bacteria</taxon>
        <taxon>Pseudomonadati</taxon>
        <taxon>Pseudomonadota</taxon>
        <taxon>Gammaproteobacteria</taxon>
        <taxon>Alteromonadales</taxon>
        <taxon>Shewanellaceae</taxon>
        <taxon>Shewanella</taxon>
    </lineage>
</organism>
<gene>
    <name evidence="1" type="ORF">ACE02W_20165</name>
</gene>
<keyword evidence="2" id="KW-1185">Reference proteome</keyword>
<evidence type="ECO:0000313" key="1">
    <source>
        <dbReference type="EMBL" id="MFB2622137.1"/>
    </source>
</evidence>
<reference evidence="1 2" key="1">
    <citation type="submission" date="2024-09" db="EMBL/GenBank/DDBJ databases">
        <authorList>
            <person name="Zhang Y."/>
        </authorList>
    </citation>
    <scope>NUCLEOTIDE SEQUENCE [LARGE SCALE GENOMIC DNA]</scope>
    <source>
        <strain evidence="1 2">ZJ318</strain>
    </source>
</reference>
<comment type="caution">
    <text evidence="1">The sequence shown here is derived from an EMBL/GenBank/DDBJ whole genome shotgun (WGS) entry which is preliminary data.</text>
</comment>
<dbReference type="RefSeq" id="WP_342202827.1">
    <property type="nucleotide sequence ID" value="NZ_JBCATE010000011.1"/>
</dbReference>
<evidence type="ECO:0000313" key="2">
    <source>
        <dbReference type="Proteomes" id="UP001576708"/>
    </source>
</evidence>
<dbReference type="EMBL" id="JBHFGU010000011">
    <property type="protein sequence ID" value="MFB2622137.1"/>
    <property type="molecule type" value="Genomic_DNA"/>
</dbReference>
<protein>
    <submittedName>
        <fullName evidence="1">Uncharacterized protein</fullName>
    </submittedName>
</protein>
<dbReference type="Proteomes" id="UP001576708">
    <property type="component" value="Unassembled WGS sequence"/>
</dbReference>